<dbReference type="PANTHER" id="PTHR30055">
    <property type="entry name" value="HTH-TYPE TRANSCRIPTIONAL REGULATOR RUTR"/>
    <property type="match status" value="1"/>
</dbReference>
<feature type="domain" description="HTH tetR-type" evidence="6">
    <location>
        <begin position="25"/>
        <end position="85"/>
    </location>
</feature>
<dbReference type="PROSITE" id="PS50977">
    <property type="entry name" value="HTH_TETR_2"/>
    <property type="match status" value="1"/>
</dbReference>
<evidence type="ECO:0000256" key="5">
    <source>
        <dbReference type="SAM" id="MobiDB-lite"/>
    </source>
</evidence>
<name>A0A1H3ERC7_9RHOB</name>
<dbReference type="GO" id="GO:0003700">
    <property type="term" value="F:DNA-binding transcription factor activity"/>
    <property type="evidence" value="ECO:0007669"/>
    <property type="project" value="TreeGrafter"/>
</dbReference>
<evidence type="ECO:0000313" key="8">
    <source>
        <dbReference type="Proteomes" id="UP000199118"/>
    </source>
</evidence>
<dbReference type="AlphaFoldDB" id="A0A1H3ERC7"/>
<keyword evidence="8" id="KW-1185">Reference proteome</keyword>
<dbReference type="PRINTS" id="PR00455">
    <property type="entry name" value="HTHTETR"/>
</dbReference>
<evidence type="ECO:0000256" key="3">
    <source>
        <dbReference type="ARBA" id="ARBA00023163"/>
    </source>
</evidence>
<dbReference type="Proteomes" id="UP000199118">
    <property type="component" value="Unassembled WGS sequence"/>
</dbReference>
<dbReference type="Pfam" id="PF00440">
    <property type="entry name" value="TetR_N"/>
    <property type="match status" value="1"/>
</dbReference>
<dbReference type="InterPro" id="IPR036271">
    <property type="entry name" value="Tet_transcr_reg_TetR-rel_C_sf"/>
</dbReference>
<feature type="DNA-binding region" description="H-T-H motif" evidence="4">
    <location>
        <begin position="48"/>
        <end position="67"/>
    </location>
</feature>
<dbReference type="InterPro" id="IPR001647">
    <property type="entry name" value="HTH_TetR"/>
</dbReference>
<dbReference type="InterPro" id="IPR023772">
    <property type="entry name" value="DNA-bd_HTH_TetR-type_CS"/>
</dbReference>
<dbReference type="SUPFAM" id="SSF46689">
    <property type="entry name" value="Homeodomain-like"/>
    <property type="match status" value="1"/>
</dbReference>
<dbReference type="Gene3D" id="1.10.10.60">
    <property type="entry name" value="Homeodomain-like"/>
    <property type="match status" value="1"/>
</dbReference>
<keyword evidence="3" id="KW-0804">Transcription</keyword>
<dbReference type="FunFam" id="1.10.10.60:FF:000141">
    <property type="entry name" value="TetR family transcriptional regulator"/>
    <property type="match status" value="1"/>
</dbReference>
<evidence type="ECO:0000256" key="4">
    <source>
        <dbReference type="PROSITE-ProRule" id="PRU00335"/>
    </source>
</evidence>
<dbReference type="PROSITE" id="PS01081">
    <property type="entry name" value="HTH_TETR_1"/>
    <property type="match status" value="1"/>
</dbReference>
<organism evidence="7 8">
    <name type="scientific">Albimonas donghaensis</name>
    <dbReference type="NCBI Taxonomy" id="356660"/>
    <lineage>
        <taxon>Bacteria</taxon>
        <taxon>Pseudomonadati</taxon>
        <taxon>Pseudomonadota</taxon>
        <taxon>Alphaproteobacteria</taxon>
        <taxon>Rhodobacterales</taxon>
        <taxon>Paracoccaceae</taxon>
        <taxon>Albimonas</taxon>
    </lineage>
</organism>
<dbReference type="Pfam" id="PF14246">
    <property type="entry name" value="TetR_C_7"/>
    <property type="match status" value="1"/>
</dbReference>
<sequence length="223" mass="24127">MASPVAPHAAKDPASGPETDAAETGAKRAQVLAGARRVFLSHGFDAASMGRIAREAGVSKGTLYVYFDSKEALFRALIVDLQRSTAERLTDLDRRHDGLETALSSFAARLLAEVLEPEHVALLRMVVAVSERFPDIGRTFYEAGPLYGAQRLAEHLALRATRGEIALDGVDPQDAAWHFLGLIKNPLSLCALMSAAPRPPEAELARIGREAARVFMRAYAPRP</sequence>
<dbReference type="Gene3D" id="1.10.357.10">
    <property type="entry name" value="Tetracycline Repressor, domain 2"/>
    <property type="match status" value="1"/>
</dbReference>
<dbReference type="InterPro" id="IPR039536">
    <property type="entry name" value="TetR_C_Proteobacteria"/>
</dbReference>
<dbReference type="EMBL" id="FNMZ01000010">
    <property type="protein sequence ID" value="SDX80688.1"/>
    <property type="molecule type" value="Genomic_DNA"/>
</dbReference>
<dbReference type="GO" id="GO:0000976">
    <property type="term" value="F:transcription cis-regulatory region binding"/>
    <property type="evidence" value="ECO:0007669"/>
    <property type="project" value="TreeGrafter"/>
</dbReference>
<dbReference type="SUPFAM" id="SSF48498">
    <property type="entry name" value="Tetracyclin repressor-like, C-terminal domain"/>
    <property type="match status" value="1"/>
</dbReference>
<dbReference type="STRING" id="356660.SAMN05444336_110130"/>
<evidence type="ECO:0000259" key="6">
    <source>
        <dbReference type="PROSITE" id="PS50977"/>
    </source>
</evidence>
<keyword evidence="2 4" id="KW-0238">DNA-binding</keyword>
<dbReference type="RefSeq" id="WP_092684831.1">
    <property type="nucleotide sequence ID" value="NZ_FNMZ01000010.1"/>
</dbReference>
<dbReference type="InterPro" id="IPR009057">
    <property type="entry name" value="Homeodomain-like_sf"/>
</dbReference>
<evidence type="ECO:0000256" key="1">
    <source>
        <dbReference type="ARBA" id="ARBA00023015"/>
    </source>
</evidence>
<keyword evidence="1" id="KW-0805">Transcription regulation</keyword>
<gene>
    <name evidence="7" type="ORF">SAMN05444336_110130</name>
</gene>
<accession>A0A1H3ERC7</accession>
<evidence type="ECO:0000256" key="2">
    <source>
        <dbReference type="ARBA" id="ARBA00023125"/>
    </source>
</evidence>
<dbReference type="InterPro" id="IPR050109">
    <property type="entry name" value="HTH-type_TetR-like_transc_reg"/>
</dbReference>
<evidence type="ECO:0000313" key="7">
    <source>
        <dbReference type="EMBL" id="SDX80688.1"/>
    </source>
</evidence>
<dbReference type="OrthoDB" id="9808189at2"/>
<protein>
    <submittedName>
        <fullName evidence="7">Transcriptional regulator, TetR family</fullName>
    </submittedName>
</protein>
<dbReference type="PANTHER" id="PTHR30055:SF146">
    <property type="entry name" value="HTH-TYPE TRANSCRIPTIONAL DUAL REGULATOR CECR"/>
    <property type="match status" value="1"/>
</dbReference>
<feature type="region of interest" description="Disordered" evidence="5">
    <location>
        <begin position="1"/>
        <end position="27"/>
    </location>
</feature>
<proteinExistence type="predicted"/>
<reference evidence="7 8" key="1">
    <citation type="submission" date="2016-10" db="EMBL/GenBank/DDBJ databases">
        <authorList>
            <person name="de Groot N.N."/>
        </authorList>
    </citation>
    <scope>NUCLEOTIDE SEQUENCE [LARGE SCALE GENOMIC DNA]</scope>
    <source>
        <strain evidence="7 8">DSM 17890</strain>
    </source>
</reference>